<dbReference type="InterPro" id="IPR015422">
    <property type="entry name" value="PyrdxlP-dep_Trfase_small"/>
</dbReference>
<dbReference type="GO" id="GO:0006526">
    <property type="term" value="P:L-arginine biosynthetic process"/>
    <property type="evidence" value="ECO:0007669"/>
    <property type="project" value="UniProtKB-UniRule"/>
</dbReference>
<organism evidence="5 6">
    <name type="scientific">Lujinxingia litoralis</name>
    <dbReference type="NCBI Taxonomy" id="2211119"/>
    <lineage>
        <taxon>Bacteria</taxon>
        <taxon>Deltaproteobacteria</taxon>
        <taxon>Bradymonadales</taxon>
        <taxon>Lujinxingiaceae</taxon>
        <taxon>Lujinxingia</taxon>
    </lineage>
</organism>
<dbReference type="RefSeq" id="WP_111728638.1">
    <property type="nucleotide sequence ID" value="NZ_QHKO01000001.1"/>
</dbReference>
<feature type="binding site" evidence="4">
    <location>
        <position position="143"/>
    </location>
    <ligand>
        <name>N(2)-acetyl-L-ornithine</name>
        <dbReference type="ChEBI" id="CHEBI:57805"/>
    </ligand>
</feature>
<comment type="subcellular location">
    <subcellularLocation>
        <location evidence="4">Cytoplasm</location>
    </subcellularLocation>
</comment>
<dbReference type="GO" id="GO:0005737">
    <property type="term" value="C:cytoplasm"/>
    <property type="evidence" value="ECO:0007669"/>
    <property type="project" value="UniProtKB-SubCell"/>
</dbReference>
<dbReference type="GO" id="GO:0042802">
    <property type="term" value="F:identical protein binding"/>
    <property type="evidence" value="ECO:0007669"/>
    <property type="project" value="TreeGrafter"/>
</dbReference>
<keyword evidence="4" id="KW-0055">Arginine biosynthesis</keyword>
<keyword evidence="3 4" id="KW-0663">Pyridoxal phosphate</keyword>
<keyword evidence="1 4" id="KW-0032">Aminotransferase</keyword>
<dbReference type="GO" id="GO:0030170">
    <property type="term" value="F:pyridoxal phosphate binding"/>
    <property type="evidence" value="ECO:0007669"/>
    <property type="project" value="InterPro"/>
</dbReference>
<protein>
    <recommendedName>
        <fullName evidence="4">Acetylornithine aminotransferase</fullName>
        <shortName evidence="4">ACOAT</shortName>
        <ecNumber evidence="4">2.6.1.11</ecNumber>
    </recommendedName>
</protein>
<reference evidence="5 6" key="1">
    <citation type="submission" date="2018-05" db="EMBL/GenBank/DDBJ databases">
        <title>Lujinxingia marina gen. nov. sp. nov., a new facultative anaerobic member of the class Deltaproteobacteria, and proposal of Lujinxingaceae fam. nov.</title>
        <authorList>
            <person name="Li C.-M."/>
        </authorList>
    </citation>
    <scope>NUCLEOTIDE SEQUENCE [LARGE SCALE GENOMIC DNA]</scope>
    <source>
        <strain evidence="5 6">B210</strain>
    </source>
</reference>
<dbReference type="NCBIfam" id="NF002325">
    <property type="entry name" value="PRK01278.1"/>
    <property type="match status" value="1"/>
</dbReference>
<gene>
    <name evidence="4" type="primary">argD</name>
    <name evidence="5" type="ORF">DL240_04440</name>
</gene>
<dbReference type="InterPro" id="IPR005814">
    <property type="entry name" value="Aminotrans_3"/>
</dbReference>
<feature type="binding site" evidence="4">
    <location>
        <begin position="225"/>
        <end position="228"/>
    </location>
    <ligand>
        <name>pyridoxal 5'-phosphate</name>
        <dbReference type="ChEBI" id="CHEBI:597326"/>
    </ligand>
</feature>
<dbReference type="InterPro" id="IPR015421">
    <property type="entry name" value="PyrdxlP-dep_Trfase_major"/>
</dbReference>
<comment type="cofactor">
    <cofactor evidence="4">
        <name>pyridoxal 5'-phosphate</name>
        <dbReference type="ChEBI" id="CHEBI:597326"/>
    </cofactor>
    <text evidence="4">Binds 1 pyridoxal phosphate per subunit.</text>
</comment>
<dbReference type="CDD" id="cd00610">
    <property type="entry name" value="OAT_like"/>
    <property type="match status" value="1"/>
</dbReference>
<dbReference type="UniPathway" id="UPA00068">
    <property type="reaction ID" value="UER00109"/>
</dbReference>
<dbReference type="EC" id="2.6.1.11" evidence="4"/>
<dbReference type="PANTHER" id="PTHR11986:SF113">
    <property type="entry name" value="SUCCINYLORNITHINE TRANSAMINASE"/>
    <property type="match status" value="1"/>
</dbReference>
<evidence type="ECO:0000256" key="1">
    <source>
        <dbReference type="ARBA" id="ARBA00022576"/>
    </source>
</evidence>
<dbReference type="InterPro" id="IPR004636">
    <property type="entry name" value="AcOrn/SuccOrn_fam"/>
</dbReference>
<keyword evidence="2 4" id="KW-0808">Transferase</keyword>
<dbReference type="NCBIfam" id="TIGR00707">
    <property type="entry name" value="argD"/>
    <property type="match status" value="1"/>
</dbReference>
<dbReference type="InterPro" id="IPR049704">
    <property type="entry name" value="Aminotrans_3_PPA_site"/>
</dbReference>
<dbReference type="AlphaFoldDB" id="A0A328CCK9"/>
<accession>A0A328CCK9</accession>
<feature type="binding site" evidence="4">
    <location>
        <begin position="106"/>
        <end position="107"/>
    </location>
    <ligand>
        <name>pyridoxal 5'-phosphate</name>
        <dbReference type="ChEBI" id="CHEBI:597326"/>
    </ligand>
</feature>
<sequence>MTDTAVLLEKAAHLNSPNYAPAPVIFDHGQGVRLTDTEGNEYLDFVAGIAVCALGHANPTLVEALRDQLGRLTHVSNLYYSTEQIKLLEALVAASFADRVFFCSSGAEANEAALKLARRYQKVVAGRQDKTGIITMKHSFHGRTLATVTATGQPKYHEGFEPLVPGFQYVPFNDLDALKEVIGRDTAAVMIEPIQGEGGLRPADAAYLKGVRELCDQHGALLIFDEVQTGVGRTGSLFAYQHFGVTPDIMTLAKGLGGGVPLGATLATEKVWQAWVPGSHGSTAGGNPLACRAGNTVLETIARDNLLENARARGERLQQGLSKLAERYEFMIDVRGIGLMVGVECQDDYARRVVEAARAEGLLINTAGGHTLRFVPPLIVTDADIDEALERLERALKVVAD</sequence>
<dbReference type="OrthoDB" id="9801834at2"/>
<keyword evidence="4" id="KW-0963">Cytoplasm</keyword>
<dbReference type="Proteomes" id="UP000249169">
    <property type="component" value="Unassembled WGS sequence"/>
</dbReference>
<dbReference type="Gene3D" id="3.90.1150.10">
    <property type="entry name" value="Aspartate Aminotransferase, domain 1"/>
    <property type="match status" value="1"/>
</dbReference>
<feature type="modified residue" description="N6-(pyridoxal phosphate)lysine" evidence="4">
    <location>
        <position position="254"/>
    </location>
</feature>
<feature type="binding site" evidence="4">
    <location>
        <position position="282"/>
    </location>
    <ligand>
        <name>N(2)-acetyl-L-ornithine</name>
        <dbReference type="ChEBI" id="CHEBI:57805"/>
    </ligand>
</feature>
<keyword evidence="4" id="KW-0028">Amino-acid biosynthesis</keyword>
<evidence type="ECO:0000256" key="3">
    <source>
        <dbReference type="ARBA" id="ARBA00022898"/>
    </source>
</evidence>
<name>A0A328CCK9_9DELT</name>
<dbReference type="FunFam" id="3.40.640.10:FF:000004">
    <property type="entry name" value="Acetylornithine aminotransferase"/>
    <property type="match status" value="1"/>
</dbReference>
<proteinExistence type="inferred from homology"/>
<evidence type="ECO:0000313" key="6">
    <source>
        <dbReference type="Proteomes" id="UP000249169"/>
    </source>
</evidence>
<comment type="pathway">
    <text evidence="4">Amino-acid biosynthesis; L-arginine biosynthesis; N(2)-acetyl-L-ornithine from L-glutamate: step 4/4.</text>
</comment>
<dbReference type="PANTHER" id="PTHR11986">
    <property type="entry name" value="AMINOTRANSFERASE CLASS III"/>
    <property type="match status" value="1"/>
</dbReference>
<dbReference type="PROSITE" id="PS00600">
    <property type="entry name" value="AA_TRANSFER_CLASS_3"/>
    <property type="match status" value="1"/>
</dbReference>
<keyword evidence="6" id="KW-1185">Reference proteome</keyword>
<dbReference type="SUPFAM" id="SSF53383">
    <property type="entry name" value="PLP-dependent transferases"/>
    <property type="match status" value="1"/>
</dbReference>
<dbReference type="EMBL" id="QHKO01000001">
    <property type="protein sequence ID" value="RAL25466.1"/>
    <property type="molecule type" value="Genomic_DNA"/>
</dbReference>
<comment type="caution">
    <text evidence="5">The sequence shown here is derived from an EMBL/GenBank/DDBJ whole genome shotgun (WGS) entry which is preliminary data.</text>
</comment>
<comment type="similarity">
    <text evidence="4">Belongs to the class-III pyridoxal-phosphate-dependent aminotransferase family. ArgD subfamily.</text>
</comment>
<feature type="binding site" evidence="4">
    <location>
        <position position="283"/>
    </location>
    <ligand>
        <name>pyridoxal 5'-phosphate</name>
        <dbReference type="ChEBI" id="CHEBI:597326"/>
    </ligand>
</feature>
<feature type="binding site" evidence="4">
    <location>
        <position position="140"/>
    </location>
    <ligand>
        <name>pyridoxal 5'-phosphate</name>
        <dbReference type="ChEBI" id="CHEBI:597326"/>
    </ligand>
</feature>
<evidence type="ECO:0000256" key="2">
    <source>
        <dbReference type="ARBA" id="ARBA00022679"/>
    </source>
</evidence>
<dbReference type="HAMAP" id="MF_01107">
    <property type="entry name" value="ArgD_aminotrans_3"/>
    <property type="match status" value="1"/>
</dbReference>
<comment type="miscellaneous">
    <text evidence="4">May also have succinyldiaminopimelate aminotransferase activity, thus carrying out the corresponding step in lysine biosynthesis.</text>
</comment>
<dbReference type="Pfam" id="PF00202">
    <property type="entry name" value="Aminotran_3"/>
    <property type="match status" value="1"/>
</dbReference>
<dbReference type="PIRSF" id="PIRSF000521">
    <property type="entry name" value="Transaminase_4ab_Lys_Orn"/>
    <property type="match status" value="1"/>
</dbReference>
<comment type="subunit">
    <text evidence="4">Homodimer.</text>
</comment>
<evidence type="ECO:0000313" key="5">
    <source>
        <dbReference type="EMBL" id="RAL25466.1"/>
    </source>
</evidence>
<evidence type="ECO:0000256" key="4">
    <source>
        <dbReference type="HAMAP-Rule" id="MF_01107"/>
    </source>
</evidence>
<dbReference type="NCBIfam" id="NF002874">
    <property type="entry name" value="PRK03244.1"/>
    <property type="match status" value="1"/>
</dbReference>
<dbReference type="GO" id="GO:0003992">
    <property type="term" value="F:N2-acetyl-L-ornithine:2-oxoglutarate 5-aminotransferase activity"/>
    <property type="evidence" value="ECO:0007669"/>
    <property type="project" value="UniProtKB-UniRule"/>
</dbReference>
<dbReference type="Gene3D" id="3.40.640.10">
    <property type="entry name" value="Type I PLP-dependent aspartate aminotransferase-like (Major domain)"/>
    <property type="match status" value="1"/>
</dbReference>
<comment type="catalytic activity">
    <reaction evidence="4">
        <text>N(2)-acetyl-L-ornithine + 2-oxoglutarate = N-acetyl-L-glutamate 5-semialdehyde + L-glutamate</text>
        <dbReference type="Rhea" id="RHEA:18049"/>
        <dbReference type="ChEBI" id="CHEBI:16810"/>
        <dbReference type="ChEBI" id="CHEBI:29123"/>
        <dbReference type="ChEBI" id="CHEBI:29985"/>
        <dbReference type="ChEBI" id="CHEBI:57805"/>
        <dbReference type="EC" id="2.6.1.11"/>
    </reaction>
</comment>
<dbReference type="InterPro" id="IPR015424">
    <property type="entry name" value="PyrdxlP-dep_Trfase"/>
</dbReference>
<dbReference type="InterPro" id="IPR050103">
    <property type="entry name" value="Class-III_PLP-dep_AT"/>
</dbReference>